<dbReference type="GeneID" id="78296865"/>
<dbReference type="GO" id="GO:0043565">
    <property type="term" value="F:sequence-specific DNA binding"/>
    <property type="evidence" value="ECO:0007669"/>
    <property type="project" value="InterPro"/>
</dbReference>
<name>A0A2U1AI35_9BACT</name>
<dbReference type="Pfam" id="PF12833">
    <property type="entry name" value="HTH_18"/>
    <property type="match status" value="1"/>
</dbReference>
<keyword evidence="3" id="KW-0804">Transcription</keyword>
<gene>
    <name evidence="5" type="ORF">C8D82_13733</name>
</gene>
<protein>
    <submittedName>
        <fullName evidence="5">AraC family transcriptional regulator</fullName>
    </submittedName>
</protein>
<keyword evidence="6" id="KW-1185">Reference proteome</keyword>
<dbReference type="Gene3D" id="2.60.120.280">
    <property type="entry name" value="Regulatory protein AraC"/>
    <property type="match status" value="1"/>
</dbReference>
<dbReference type="PROSITE" id="PS01124">
    <property type="entry name" value="HTH_ARAC_FAMILY_2"/>
    <property type="match status" value="1"/>
</dbReference>
<accession>A0A2U1AI35</accession>
<proteinExistence type="predicted"/>
<dbReference type="PRINTS" id="PR00032">
    <property type="entry name" value="HTHARAC"/>
</dbReference>
<dbReference type="Proteomes" id="UP000245959">
    <property type="component" value="Unassembled WGS sequence"/>
</dbReference>
<dbReference type="RefSeq" id="WP_116885592.1">
    <property type="nucleotide sequence ID" value="NZ_QEKH01000037.1"/>
</dbReference>
<comment type="caution">
    <text evidence="5">The sequence shown here is derived from an EMBL/GenBank/DDBJ whole genome shotgun (WGS) entry which is preliminary data.</text>
</comment>
<dbReference type="SUPFAM" id="SSF46689">
    <property type="entry name" value="Homeodomain-like"/>
    <property type="match status" value="1"/>
</dbReference>
<dbReference type="InterPro" id="IPR020449">
    <property type="entry name" value="Tscrpt_reg_AraC-type_HTH"/>
</dbReference>
<reference evidence="5 6" key="1">
    <citation type="submission" date="2018-04" db="EMBL/GenBank/DDBJ databases">
        <title>Genomic Encyclopedia of Type Strains, Phase IV (KMG-IV): sequencing the most valuable type-strain genomes for metagenomic binning, comparative biology and taxonomic classification.</title>
        <authorList>
            <person name="Goeker M."/>
        </authorList>
    </citation>
    <scope>NUCLEOTIDE SEQUENCE [LARGE SCALE GENOMIC DNA]</scope>
    <source>
        <strain evidence="5 6">DSM 14823</strain>
    </source>
</reference>
<dbReference type="Pfam" id="PF02311">
    <property type="entry name" value="AraC_binding"/>
    <property type="match status" value="1"/>
</dbReference>
<dbReference type="InterPro" id="IPR009057">
    <property type="entry name" value="Homeodomain-like_sf"/>
</dbReference>
<dbReference type="PANTHER" id="PTHR43280:SF2">
    <property type="entry name" value="HTH-TYPE TRANSCRIPTIONAL REGULATOR EXSA"/>
    <property type="match status" value="1"/>
</dbReference>
<evidence type="ECO:0000313" key="5">
    <source>
        <dbReference type="EMBL" id="PVY36069.1"/>
    </source>
</evidence>
<dbReference type="AlphaFoldDB" id="A0A2U1AI35"/>
<keyword evidence="1" id="KW-0805">Transcription regulation</keyword>
<dbReference type="GO" id="GO:0003700">
    <property type="term" value="F:DNA-binding transcription factor activity"/>
    <property type="evidence" value="ECO:0007669"/>
    <property type="project" value="InterPro"/>
</dbReference>
<feature type="domain" description="HTH araC/xylS-type" evidence="4">
    <location>
        <begin position="160"/>
        <end position="258"/>
    </location>
</feature>
<dbReference type="InterPro" id="IPR003313">
    <property type="entry name" value="AraC-bd"/>
</dbReference>
<dbReference type="Gene3D" id="1.10.10.60">
    <property type="entry name" value="Homeodomain-like"/>
    <property type="match status" value="2"/>
</dbReference>
<evidence type="ECO:0000256" key="3">
    <source>
        <dbReference type="ARBA" id="ARBA00023163"/>
    </source>
</evidence>
<dbReference type="SMART" id="SM00342">
    <property type="entry name" value="HTH_ARAC"/>
    <property type="match status" value="1"/>
</dbReference>
<evidence type="ECO:0000259" key="4">
    <source>
        <dbReference type="PROSITE" id="PS01124"/>
    </source>
</evidence>
<evidence type="ECO:0000256" key="1">
    <source>
        <dbReference type="ARBA" id="ARBA00023015"/>
    </source>
</evidence>
<dbReference type="EMBL" id="QEKH01000037">
    <property type="protein sequence ID" value="PVY36069.1"/>
    <property type="molecule type" value="Genomic_DNA"/>
</dbReference>
<dbReference type="InterPro" id="IPR037923">
    <property type="entry name" value="HTH-like"/>
</dbReference>
<keyword evidence="2" id="KW-0238">DNA-binding</keyword>
<evidence type="ECO:0000256" key="2">
    <source>
        <dbReference type="ARBA" id="ARBA00023125"/>
    </source>
</evidence>
<organism evidence="5 6">
    <name type="scientific">Victivallis vadensis</name>
    <dbReference type="NCBI Taxonomy" id="172901"/>
    <lineage>
        <taxon>Bacteria</taxon>
        <taxon>Pseudomonadati</taxon>
        <taxon>Lentisphaerota</taxon>
        <taxon>Lentisphaeria</taxon>
        <taxon>Victivallales</taxon>
        <taxon>Victivallaceae</taxon>
        <taxon>Victivallis</taxon>
    </lineage>
</organism>
<dbReference type="SUPFAM" id="SSF51215">
    <property type="entry name" value="Regulatory protein AraC"/>
    <property type="match status" value="1"/>
</dbReference>
<dbReference type="InterPro" id="IPR018060">
    <property type="entry name" value="HTH_AraC"/>
</dbReference>
<dbReference type="PANTHER" id="PTHR43280">
    <property type="entry name" value="ARAC-FAMILY TRANSCRIPTIONAL REGULATOR"/>
    <property type="match status" value="1"/>
</dbReference>
<sequence length="267" mass="30222">MEELCRLLNAGRFISRGKGRHATRVIDSYELILVIAGTLRMFEEESEFALQPGDRLLLRPGLRHGGAAAYEPGLSFYWCHYRPRGEVSRERLDALAGMGKSARPERFSDCFGMLLAEQRDRESGSAGSQRRLDLLGELLLSEAAESCAARPGNEPDPLAERARRYIKLHYEESISTASLAGELRCHPDYLGRLYRKNFGISVTDEINRVRVAAACRALRETGKSVKEIAFEAGFNDLAYFRRRFFRECGLSPARYRVERDGEHVNTE</sequence>
<evidence type="ECO:0000313" key="6">
    <source>
        <dbReference type="Proteomes" id="UP000245959"/>
    </source>
</evidence>